<dbReference type="OrthoDB" id="4222821at2759"/>
<dbReference type="GO" id="GO:0000981">
    <property type="term" value="F:DNA-binding transcription factor activity, RNA polymerase II-specific"/>
    <property type="evidence" value="ECO:0007669"/>
    <property type="project" value="InterPro"/>
</dbReference>
<dbReference type="InterPro" id="IPR001138">
    <property type="entry name" value="Zn2Cys6_DnaBD"/>
</dbReference>
<sequence length="356" mass="38999">MPPRHSCDRCRQQKVRCLRNDRELHSLAHPLAPCQRCANAGVACVYSSRRKARPSTAGNASASEDSNMSGFESGLVGGFFQSETLGSHFGNLAGPSPTLGDGAEHGFNSWDTNLPVFSQTSPLALAAPLEDTLRDRDLGVISSDDEDDSIDSFILQLTALAQRAMRAIRGLVQRSTPLTVSSPQVNQALEDTNTLIHIVNELTAGSEPTEAHSLVDDGLIFLALASHHRLLALFKAICDSIHRDLESIALNNEQQRPDLRRDAQLVMILQLLMHLINRIDQNLFQDRRGSESGGQVTPVTPTSQMDPLLIEVEGSSCTRGLKVLAGGIVRTIPNQHAELRHSIRELQMRIEHSEFL</sequence>
<keyword evidence="1" id="KW-0539">Nucleus</keyword>
<dbReference type="CDD" id="cd00067">
    <property type="entry name" value="GAL4"/>
    <property type="match status" value="1"/>
</dbReference>
<keyword evidence="4" id="KW-1185">Reference proteome</keyword>
<proteinExistence type="predicted"/>
<feature type="domain" description="Zn(2)-C6 fungal-type" evidence="2">
    <location>
        <begin position="6"/>
        <end position="46"/>
    </location>
</feature>
<reference evidence="3" key="1">
    <citation type="journal article" date="2020" name="Stud. Mycol.">
        <title>101 Dothideomycetes genomes: a test case for predicting lifestyles and emergence of pathogens.</title>
        <authorList>
            <person name="Haridas S."/>
            <person name="Albert R."/>
            <person name="Binder M."/>
            <person name="Bloem J."/>
            <person name="Labutti K."/>
            <person name="Salamov A."/>
            <person name="Andreopoulos B."/>
            <person name="Baker S."/>
            <person name="Barry K."/>
            <person name="Bills G."/>
            <person name="Bluhm B."/>
            <person name="Cannon C."/>
            <person name="Castanera R."/>
            <person name="Culley D."/>
            <person name="Daum C."/>
            <person name="Ezra D."/>
            <person name="Gonzalez J."/>
            <person name="Henrissat B."/>
            <person name="Kuo A."/>
            <person name="Liang C."/>
            <person name="Lipzen A."/>
            <person name="Lutzoni F."/>
            <person name="Magnuson J."/>
            <person name="Mondo S."/>
            <person name="Nolan M."/>
            <person name="Ohm R."/>
            <person name="Pangilinan J."/>
            <person name="Park H.-J."/>
            <person name="Ramirez L."/>
            <person name="Alfaro M."/>
            <person name="Sun H."/>
            <person name="Tritt A."/>
            <person name="Yoshinaga Y."/>
            <person name="Zwiers L.-H."/>
            <person name="Turgeon B."/>
            <person name="Goodwin S."/>
            <person name="Spatafora J."/>
            <person name="Crous P."/>
            <person name="Grigoriev I."/>
        </authorList>
    </citation>
    <scope>NUCLEOTIDE SEQUENCE</scope>
    <source>
        <strain evidence="3">CBS 109.77</strain>
    </source>
</reference>
<accession>A0A6A6XFQ9</accession>
<name>A0A6A6XFQ9_9PLEO</name>
<evidence type="ECO:0000313" key="3">
    <source>
        <dbReference type="EMBL" id="KAF2794873.1"/>
    </source>
</evidence>
<dbReference type="Gene3D" id="4.10.240.10">
    <property type="entry name" value="Zn(2)-C6 fungal-type DNA-binding domain"/>
    <property type="match status" value="1"/>
</dbReference>
<dbReference type="PROSITE" id="PS50048">
    <property type="entry name" value="ZN2_CY6_FUNGAL_2"/>
    <property type="match status" value="1"/>
</dbReference>
<organism evidence="3 4">
    <name type="scientific">Melanomma pulvis-pyrius CBS 109.77</name>
    <dbReference type="NCBI Taxonomy" id="1314802"/>
    <lineage>
        <taxon>Eukaryota</taxon>
        <taxon>Fungi</taxon>
        <taxon>Dikarya</taxon>
        <taxon>Ascomycota</taxon>
        <taxon>Pezizomycotina</taxon>
        <taxon>Dothideomycetes</taxon>
        <taxon>Pleosporomycetidae</taxon>
        <taxon>Pleosporales</taxon>
        <taxon>Melanommataceae</taxon>
        <taxon>Melanomma</taxon>
    </lineage>
</organism>
<dbReference type="Proteomes" id="UP000799757">
    <property type="component" value="Unassembled WGS sequence"/>
</dbReference>
<evidence type="ECO:0000313" key="4">
    <source>
        <dbReference type="Proteomes" id="UP000799757"/>
    </source>
</evidence>
<dbReference type="EMBL" id="MU001877">
    <property type="protein sequence ID" value="KAF2794873.1"/>
    <property type="molecule type" value="Genomic_DNA"/>
</dbReference>
<evidence type="ECO:0000259" key="2">
    <source>
        <dbReference type="PROSITE" id="PS50048"/>
    </source>
</evidence>
<gene>
    <name evidence="3" type="ORF">K505DRAFT_416853</name>
</gene>
<evidence type="ECO:0000256" key="1">
    <source>
        <dbReference type="ARBA" id="ARBA00023242"/>
    </source>
</evidence>
<dbReference type="InterPro" id="IPR036864">
    <property type="entry name" value="Zn2-C6_fun-type_DNA-bd_sf"/>
</dbReference>
<protein>
    <recommendedName>
        <fullName evidence="2">Zn(2)-C6 fungal-type domain-containing protein</fullName>
    </recommendedName>
</protein>
<dbReference type="SMART" id="SM00066">
    <property type="entry name" value="GAL4"/>
    <property type="match status" value="1"/>
</dbReference>
<dbReference type="GO" id="GO:0008270">
    <property type="term" value="F:zinc ion binding"/>
    <property type="evidence" value="ECO:0007669"/>
    <property type="project" value="InterPro"/>
</dbReference>
<dbReference type="AlphaFoldDB" id="A0A6A6XFQ9"/>
<dbReference type="Pfam" id="PF00172">
    <property type="entry name" value="Zn_clus"/>
    <property type="match status" value="1"/>
</dbReference>
<dbReference type="SUPFAM" id="SSF57701">
    <property type="entry name" value="Zn2/Cys6 DNA-binding domain"/>
    <property type="match status" value="1"/>
</dbReference>